<dbReference type="OrthoDB" id="166611at2759"/>
<comment type="similarity">
    <text evidence="2">Belongs to the CFAP157 family.</text>
</comment>
<sequence>MPPKKKAGKKASKGKREDEAEEQEEEEGPDYSYELSLEQLLEHIQDWERRLARYQEKHRQLEQVNSQLLSAFEDSSKTRQDSVAFLKKTMEQRDDEIAELQDRLTGQRQLKEQKKEEWEQLLQRLRTEFQEMKDQLTSENNLAATKLASLEEFKRDREVIIARYNALTEEFNKMLEDHEAAKQRIHAKNLLDRDRLKKDMVTRVNHVAADFRKVSNKQMAETTKRTIRENVSIQSQMFKMSEKQVELMEENAEIRKRLREQRRRIAELERGQKESATKFACHQRIILMLRQKRKELDLLVDEFKRREAEMEAMERESENLRVQVEEQREEIESLAQQLDEQESLKRAAEDDLSRAEAENEAARAGVSAAADILKQALQMPVGEADGERLLRRLRDLLAEAVAGLPTTAAERRSASRPDTAVTHHTEEDVPLDEIADADDDDEAPAAETAASADTLPEVGVPSHCKPGSLQLIPRPRQKIPTFQDKVRESAAKRTDASATLPPGAYQAYLLNRKRQQQEAEAAAAAAAAAGSRGRMRSSGTGSKATSGAGHGGNAAAASGTPSSLMRLL</sequence>
<feature type="compositionally biased region" description="Basic and acidic residues" evidence="8">
    <location>
        <begin position="342"/>
        <end position="359"/>
    </location>
</feature>
<dbReference type="STRING" id="282301.A0A1I8GSV5"/>
<evidence type="ECO:0000313" key="11">
    <source>
        <dbReference type="WBParaSite" id="maker-uti_cns_0003206-snap-gene-0.4-mRNA-1"/>
    </source>
</evidence>
<evidence type="ECO:0000313" key="9">
    <source>
        <dbReference type="Proteomes" id="UP000095280"/>
    </source>
</evidence>
<dbReference type="GO" id="GO:0008017">
    <property type="term" value="F:microtubule binding"/>
    <property type="evidence" value="ECO:0007669"/>
    <property type="project" value="TreeGrafter"/>
</dbReference>
<keyword evidence="6" id="KW-0966">Cell projection</keyword>
<evidence type="ECO:0000256" key="5">
    <source>
        <dbReference type="ARBA" id="ARBA00023069"/>
    </source>
</evidence>
<evidence type="ECO:0000313" key="10">
    <source>
        <dbReference type="WBParaSite" id="maker-uti_cns_0002884-snap-gene-0.5-mRNA-1"/>
    </source>
</evidence>
<dbReference type="PANTHER" id="PTHR31954">
    <property type="entry name" value="CILIA- AND FLAGELLA-ASSOCIATED PROTEIN 157"/>
    <property type="match status" value="1"/>
</dbReference>
<keyword evidence="4 7" id="KW-0175">Coiled coil</keyword>
<protein>
    <recommendedName>
        <fullName evidence="3">Cilia- and flagella-associated protein 157</fullName>
    </recommendedName>
</protein>
<evidence type="ECO:0000256" key="2">
    <source>
        <dbReference type="ARBA" id="ARBA00010841"/>
    </source>
</evidence>
<proteinExistence type="inferred from homology"/>
<dbReference type="InterPro" id="IPR038844">
    <property type="entry name" value="CFAP157"/>
</dbReference>
<dbReference type="GO" id="GO:0036064">
    <property type="term" value="C:ciliary basal body"/>
    <property type="evidence" value="ECO:0007669"/>
    <property type="project" value="TreeGrafter"/>
</dbReference>
<feature type="compositionally biased region" description="Low complexity" evidence="8">
    <location>
        <begin position="521"/>
        <end position="560"/>
    </location>
</feature>
<feature type="compositionally biased region" description="Basic residues" evidence="8">
    <location>
        <begin position="1"/>
        <end position="13"/>
    </location>
</feature>
<keyword evidence="9" id="KW-1185">Reference proteome</keyword>
<feature type="compositionally biased region" description="Acidic residues" evidence="8">
    <location>
        <begin position="428"/>
        <end position="444"/>
    </location>
</feature>
<comment type="subcellular location">
    <subcellularLocation>
        <location evidence="1">Cell projection</location>
        <location evidence="1">Cilium</location>
    </subcellularLocation>
</comment>
<feature type="compositionally biased region" description="Acidic residues" evidence="8">
    <location>
        <begin position="19"/>
        <end position="29"/>
    </location>
</feature>
<evidence type="ECO:0000256" key="6">
    <source>
        <dbReference type="ARBA" id="ARBA00023273"/>
    </source>
</evidence>
<dbReference type="AlphaFoldDB" id="A0A1I8GSV5"/>
<dbReference type="PANTHER" id="PTHR31954:SF1">
    <property type="entry name" value="CILIA- AND FLAGELLA-ASSOCIATED PROTEIN 157"/>
    <property type="match status" value="1"/>
</dbReference>
<feature type="region of interest" description="Disordered" evidence="8">
    <location>
        <begin position="1"/>
        <end position="32"/>
    </location>
</feature>
<evidence type="ECO:0000256" key="8">
    <source>
        <dbReference type="SAM" id="MobiDB-lite"/>
    </source>
</evidence>
<evidence type="ECO:0000256" key="4">
    <source>
        <dbReference type="ARBA" id="ARBA00023054"/>
    </source>
</evidence>
<feature type="coiled-coil region" evidence="7">
    <location>
        <begin position="37"/>
        <end position="184"/>
    </location>
</feature>
<name>A0A1I8GSV5_9PLAT</name>
<accession>A0A1I8GSV5</accession>
<reference evidence="10 11" key="1">
    <citation type="submission" date="2016-11" db="UniProtKB">
        <authorList>
            <consortium name="WormBaseParasite"/>
        </authorList>
    </citation>
    <scope>IDENTIFICATION</scope>
</reference>
<dbReference type="WBParaSite" id="maker-uti_cns_0003206-snap-gene-0.4-mRNA-1">
    <property type="protein sequence ID" value="maker-uti_cns_0003206-snap-gene-0.4-mRNA-1"/>
    <property type="gene ID" value="maker-uti_cns_0003206-snap-gene-0.4"/>
</dbReference>
<evidence type="ECO:0000256" key="3">
    <source>
        <dbReference type="ARBA" id="ARBA00014087"/>
    </source>
</evidence>
<keyword evidence="5" id="KW-0969">Cilium</keyword>
<feature type="region of interest" description="Disordered" evidence="8">
    <location>
        <begin position="339"/>
        <end position="359"/>
    </location>
</feature>
<evidence type="ECO:0000256" key="1">
    <source>
        <dbReference type="ARBA" id="ARBA00004138"/>
    </source>
</evidence>
<feature type="compositionally biased region" description="Basic and acidic residues" evidence="8">
    <location>
        <begin position="409"/>
        <end position="427"/>
    </location>
</feature>
<dbReference type="Proteomes" id="UP000095280">
    <property type="component" value="Unplaced"/>
</dbReference>
<feature type="region of interest" description="Disordered" evidence="8">
    <location>
        <begin position="407"/>
        <end position="471"/>
    </location>
</feature>
<dbReference type="WBParaSite" id="maker-uti_cns_0002884-snap-gene-0.5-mRNA-1">
    <property type="protein sequence ID" value="maker-uti_cns_0002884-snap-gene-0.5-mRNA-1"/>
    <property type="gene ID" value="maker-uti_cns_0002884-snap-gene-0.5"/>
</dbReference>
<organism evidence="9 10">
    <name type="scientific">Macrostomum lignano</name>
    <dbReference type="NCBI Taxonomy" id="282301"/>
    <lineage>
        <taxon>Eukaryota</taxon>
        <taxon>Metazoa</taxon>
        <taxon>Spiralia</taxon>
        <taxon>Lophotrochozoa</taxon>
        <taxon>Platyhelminthes</taxon>
        <taxon>Rhabditophora</taxon>
        <taxon>Macrostomorpha</taxon>
        <taxon>Macrostomida</taxon>
        <taxon>Macrostomidae</taxon>
        <taxon>Macrostomum</taxon>
    </lineage>
</organism>
<evidence type="ECO:0000256" key="7">
    <source>
        <dbReference type="SAM" id="Coils"/>
    </source>
</evidence>
<feature type="region of interest" description="Disordered" evidence="8">
    <location>
        <begin position="521"/>
        <end position="568"/>
    </location>
</feature>